<evidence type="ECO:0000313" key="4">
    <source>
        <dbReference type="EMBL" id="KAI5618057.1"/>
    </source>
</evidence>
<accession>A0AAD5FJT2</accession>
<dbReference type="InterPro" id="IPR001584">
    <property type="entry name" value="Integrase_cat-core"/>
</dbReference>
<dbReference type="SUPFAM" id="SSF56672">
    <property type="entry name" value="DNA/RNA polymerases"/>
    <property type="match status" value="1"/>
</dbReference>
<name>A0AAD5FJT2_SILAS</name>
<dbReference type="Pfam" id="PF00665">
    <property type="entry name" value="rve"/>
    <property type="match status" value="1"/>
</dbReference>
<dbReference type="Gene3D" id="3.30.70.270">
    <property type="match status" value="2"/>
</dbReference>
<dbReference type="Pfam" id="PF17919">
    <property type="entry name" value="RT_RNaseH_2"/>
    <property type="match status" value="1"/>
</dbReference>
<dbReference type="InterPro" id="IPR041588">
    <property type="entry name" value="Integrase_H2C2"/>
</dbReference>
<feature type="domain" description="Integrase catalytic" evidence="3">
    <location>
        <begin position="1322"/>
        <end position="1479"/>
    </location>
</feature>
<protein>
    <recommendedName>
        <fullName evidence="1">Gypsy retrotransposon integrase-like protein 1</fullName>
    </recommendedName>
</protein>
<evidence type="ECO:0000259" key="3">
    <source>
        <dbReference type="PROSITE" id="PS50994"/>
    </source>
</evidence>
<dbReference type="PANTHER" id="PTHR37984">
    <property type="entry name" value="PROTEIN CBG26694"/>
    <property type="match status" value="1"/>
</dbReference>
<dbReference type="FunFam" id="3.30.420.10:FF:000269">
    <property type="entry name" value="Uncharacterized protein"/>
    <property type="match status" value="1"/>
</dbReference>
<comment type="caution">
    <text evidence="4">The sequence shown here is derived from an EMBL/GenBank/DDBJ whole genome shotgun (WGS) entry which is preliminary data.</text>
</comment>
<gene>
    <name evidence="4" type="ORF">C0J50_22646</name>
</gene>
<dbReference type="InterPro" id="IPR041577">
    <property type="entry name" value="RT_RNaseH_2"/>
</dbReference>
<dbReference type="InterPro" id="IPR036397">
    <property type="entry name" value="RNaseH_sf"/>
</dbReference>
<dbReference type="InterPro" id="IPR048270">
    <property type="entry name" value="PNMA_C"/>
</dbReference>
<organism evidence="4 5">
    <name type="scientific">Silurus asotus</name>
    <name type="common">Amur catfish</name>
    <name type="synonym">Parasilurus asotus</name>
    <dbReference type="NCBI Taxonomy" id="30991"/>
    <lineage>
        <taxon>Eukaryota</taxon>
        <taxon>Metazoa</taxon>
        <taxon>Chordata</taxon>
        <taxon>Craniata</taxon>
        <taxon>Vertebrata</taxon>
        <taxon>Euteleostomi</taxon>
        <taxon>Actinopterygii</taxon>
        <taxon>Neopterygii</taxon>
        <taxon>Teleostei</taxon>
        <taxon>Ostariophysi</taxon>
        <taxon>Siluriformes</taxon>
        <taxon>Siluridae</taxon>
        <taxon>Silurus</taxon>
    </lineage>
</organism>
<dbReference type="PANTHER" id="PTHR37984:SF15">
    <property type="entry name" value="INTEGRASE CATALYTIC DOMAIN-CONTAINING PROTEIN"/>
    <property type="match status" value="1"/>
</dbReference>
<feature type="region of interest" description="Disordered" evidence="2">
    <location>
        <begin position="484"/>
        <end position="521"/>
    </location>
</feature>
<feature type="region of interest" description="Disordered" evidence="2">
    <location>
        <begin position="1577"/>
        <end position="1596"/>
    </location>
</feature>
<dbReference type="GO" id="GO:0003676">
    <property type="term" value="F:nucleic acid binding"/>
    <property type="evidence" value="ECO:0007669"/>
    <property type="project" value="InterPro"/>
</dbReference>
<dbReference type="FunFam" id="1.10.340.70:FF:000001">
    <property type="entry name" value="Retrovirus-related Pol polyprotein from transposon gypsy-like Protein"/>
    <property type="match status" value="1"/>
</dbReference>
<dbReference type="Gene3D" id="3.30.420.10">
    <property type="entry name" value="Ribonuclease H-like superfamily/Ribonuclease H"/>
    <property type="match status" value="1"/>
</dbReference>
<dbReference type="FunFam" id="3.30.70.270:FF:000020">
    <property type="entry name" value="Transposon Tf2-6 polyprotein-like Protein"/>
    <property type="match status" value="1"/>
</dbReference>
<evidence type="ECO:0000256" key="1">
    <source>
        <dbReference type="ARBA" id="ARBA00039658"/>
    </source>
</evidence>
<dbReference type="PROSITE" id="PS50994">
    <property type="entry name" value="INTEGRASE"/>
    <property type="match status" value="1"/>
</dbReference>
<evidence type="ECO:0000256" key="2">
    <source>
        <dbReference type="SAM" id="MobiDB-lite"/>
    </source>
</evidence>
<dbReference type="Pfam" id="PF14893">
    <property type="entry name" value="PNMA"/>
    <property type="match status" value="1"/>
</dbReference>
<dbReference type="Proteomes" id="UP001205998">
    <property type="component" value="Unassembled WGS sequence"/>
</dbReference>
<sequence>MFSKLAFFRTLLKLPFAKEKAQFLLQHVFQLYGLAKIDEDLTEFLNKYGRVDRHIRIDDPKSPYHKEVIVEYSSGSALVTLKPLLPYTFKSPHNVVYHVRLLSNVYMSAITEHATAHYFDELKRIAKLSGRTFDDLVKEQLLSATVSVDDNLTDSPQMINPSSSDIPFSPKQTDYPEKQNSDAVHSLVMGNFSPAFEVKDVNPPEVQRMVVEHIVKSDCISPSNASFRLRVFSGKVPCPTGEADYDTWRNTVELILQDPSLSDLHRSRRILDSLLPPASEIVKQLGAKALPAAYLNILDSAFDTVEDGDDLFAKFLNMLQNASERPSLYLQRLHTNLLKVIKRGGISADEADRQLLKQFSRGCWNDTLITNLQLEHKRNRPPLFPDLLLQLRSEEDKHFAKESRMRQHLGIQRQKASSHIVNANPLDQSQNEMSEETEVAELKRQVAKLQSQLAKQRSKQTGQSMSQSTNAVLELKEQVTELQSQMSKLKVPRNVEPKGSSSKMKHANTRSARENPPIADYKLHHRPRPGYCFRCGSQVTTISQSFYEQNLPGLSITSLNNLLEVQAANGQSVPYLGYVEVKVTFPRDFLGSDVEVSTLALVIPETGGTAQPKVLIGTNTLDLAYDKYLKANSSVCQAIPFGYRAVIQTIEYRCQQKENSNIGIGRLPGALPVVVPAGQNVVLEGVVSVRGQVAERWAVMEPPLYSPFPGGLLVASCLLNLPQHPSRKVPVVIKNETEHDVIIPGKSVIADIHALQKVMSHNIVQSDCSASSVCVKSVEDLCFDFGDSCLPEEWKRRITQKLCAMPEVFALHDMDVGQTDKVKHSIKLHDETPFKHIARPIHPNDLEAVRRHLEELLEADTLEEHEQRLLHVLGRLKDYGLKLSLEKCKFFQQSVKYLGHIVSENGVETDPQKIEAIKTWPSPRNLKELRSFLGFSGYYRRFIKDYAKLVKPLNELTVGYPPFQKSRKVRSKEKTYLDPKEPFGGRWTTDCQRAFETLITKLTEAPVLGFADPGLPYVLHTDASTTGLVTEKFCDYLYGSSFKVITDSNPLTYVLTSAKLDATSYRWLSALSTFSFTLQYHPGKNNLDADALSRRPHGDLVNDSVSQKEQDRIRQFTLYHSPEAADSTLVPTDVIQAICDKHSLCHVGDNSCITLVESLSMCPEAIPKDYELMEGSSVVPCMSERELKEKQRNDPAMREVIFHLESGDSVLPALRRELPELPFLLRERRKLELKDGVLYRKRTVGDCTIYQLVLPPELRAMTMESLHDNMGHMGIERTLDLILSRFYWPKMATDIENKIKTCSRCVCRKALPERAAPLVNIQVTRPLELVCMDFLSLEPDRSNTKDVLVITDCFTKYAVAVPTPNQKARTVAKSLWENFIVHYGVPEKLHSDQGPDFESKTIKELCDIAGIKKVRTTPYHPRGNPLERFNRTLLGMLGTLKAQDKTHWKDFVKPLVHAYNCTKHETTGFTPYELMFGRQPRLPVDLIFNTTVNRDSPKLHSQYVQSLKTHLQESYKLAQKNAAKTAERNKVRFDRKVTESSLEEGDRVLVRNVRLRGKHKLADRWDPVVHIVVSRADGEDSMTKPQEKHLTRQSRVEDTDECLENCQSSDEDDYAPQISEVPAITSERFIREYNVIRKPTEVPLNDDPTNRISPNLTLVPSDDLETVNAGDVSRDDLSEPEFFPATGLFPFHATNSYLSPIFSTQKVEGTVPSAGAWVNHCNRAWQRIRAALFMFSMSYAFWANRRCRPAPAYHSGQRIWLSTKDLPPTV</sequence>
<dbReference type="SUPFAM" id="SSF53098">
    <property type="entry name" value="Ribonuclease H-like"/>
    <property type="match status" value="1"/>
</dbReference>
<dbReference type="InterPro" id="IPR012337">
    <property type="entry name" value="RNaseH-like_sf"/>
</dbReference>
<keyword evidence="5" id="KW-1185">Reference proteome</keyword>
<dbReference type="InterPro" id="IPR050951">
    <property type="entry name" value="Retrovirus_Pol_polyprotein"/>
</dbReference>
<reference evidence="4" key="1">
    <citation type="submission" date="2018-07" db="EMBL/GenBank/DDBJ databases">
        <title>Comparative genomics of catfishes provides insights into carnivory and benthic adaptation.</title>
        <authorList>
            <person name="Zhang Y."/>
            <person name="Wang D."/>
            <person name="Peng Z."/>
            <person name="Zheng S."/>
            <person name="Shao F."/>
            <person name="Tao W."/>
        </authorList>
    </citation>
    <scope>NUCLEOTIDE SEQUENCE</scope>
    <source>
        <strain evidence="4">Chongqing</strain>
    </source>
</reference>
<dbReference type="EMBL" id="MU551697">
    <property type="protein sequence ID" value="KAI5618057.1"/>
    <property type="molecule type" value="Genomic_DNA"/>
</dbReference>
<dbReference type="InterPro" id="IPR043502">
    <property type="entry name" value="DNA/RNA_pol_sf"/>
</dbReference>
<proteinExistence type="predicted"/>
<dbReference type="InterPro" id="IPR043128">
    <property type="entry name" value="Rev_trsase/Diguanyl_cyclase"/>
</dbReference>
<dbReference type="GO" id="GO:0015074">
    <property type="term" value="P:DNA integration"/>
    <property type="evidence" value="ECO:0007669"/>
    <property type="project" value="InterPro"/>
</dbReference>
<evidence type="ECO:0000313" key="5">
    <source>
        <dbReference type="Proteomes" id="UP001205998"/>
    </source>
</evidence>
<dbReference type="Gene3D" id="1.10.340.70">
    <property type="match status" value="1"/>
</dbReference>
<dbReference type="Pfam" id="PF17921">
    <property type="entry name" value="Integrase_H2C2"/>
    <property type="match status" value="1"/>
</dbReference>